<accession>A0ABV6GJB8</accession>
<protein>
    <submittedName>
        <fullName evidence="2">Helix-turn-helix domain-containing protein</fullName>
    </submittedName>
</protein>
<evidence type="ECO:0000313" key="2">
    <source>
        <dbReference type="EMBL" id="MFC0273486.1"/>
    </source>
</evidence>
<gene>
    <name evidence="2" type="ORF">ACFFIX_19000</name>
</gene>
<dbReference type="RefSeq" id="WP_378936829.1">
    <property type="nucleotide sequence ID" value="NZ_JBHLVO010000021.1"/>
</dbReference>
<reference evidence="2 3" key="1">
    <citation type="submission" date="2024-09" db="EMBL/GenBank/DDBJ databases">
        <authorList>
            <person name="Sun Q."/>
            <person name="Mori K."/>
        </authorList>
    </citation>
    <scope>NUCLEOTIDE SEQUENCE [LARGE SCALE GENOMIC DNA]</scope>
    <source>
        <strain evidence="2 3">CCM 7228</strain>
    </source>
</reference>
<sequence>MSKYEVSTLKKGRSLTLREISETLELTKTTAFRLVNTLEDMDYIKKGRFN</sequence>
<evidence type="ECO:0000313" key="3">
    <source>
        <dbReference type="Proteomes" id="UP001589854"/>
    </source>
</evidence>
<feature type="domain" description="HTH iclR-type" evidence="1">
    <location>
        <begin position="11"/>
        <end position="46"/>
    </location>
</feature>
<organism evidence="2 3">
    <name type="scientific">Metabacillus herbersteinensis</name>
    <dbReference type="NCBI Taxonomy" id="283816"/>
    <lineage>
        <taxon>Bacteria</taxon>
        <taxon>Bacillati</taxon>
        <taxon>Bacillota</taxon>
        <taxon>Bacilli</taxon>
        <taxon>Bacillales</taxon>
        <taxon>Bacillaceae</taxon>
        <taxon>Metabacillus</taxon>
    </lineage>
</organism>
<evidence type="ECO:0000259" key="1">
    <source>
        <dbReference type="Pfam" id="PF09339"/>
    </source>
</evidence>
<dbReference type="Gene3D" id="1.10.10.10">
    <property type="entry name" value="Winged helix-like DNA-binding domain superfamily/Winged helix DNA-binding domain"/>
    <property type="match status" value="1"/>
</dbReference>
<name>A0ABV6GJB8_9BACI</name>
<dbReference type="EMBL" id="JBHLVO010000021">
    <property type="protein sequence ID" value="MFC0273486.1"/>
    <property type="molecule type" value="Genomic_DNA"/>
</dbReference>
<dbReference type="Pfam" id="PF09339">
    <property type="entry name" value="HTH_IclR"/>
    <property type="match status" value="1"/>
</dbReference>
<proteinExistence type="predicted"/>
<dbReference type="Proteomes" id="UP001589854">
    <property type="component" value="Unassembled WGS sequence"/>
</dbReference>
<dbReference type="SUPFAM" id="SSF46785">
    <property type="entry name" value="Winged helix' DNA-binding domain"/>
    <property type="match status" value="1"/>
</dbReference>
<dbReference type="InterPro" id="IPR036388">
    <property type="entry name" value="WH-like_DNA-bd_sf"/>
</dbReference>
<keyword evidence="3" id="KW-1185">Reference proteome</keyword>
<comment type="caution">
    <text evidence="2">The sequence shown here is derived from an EMBL/GenBank/DDBJ whole genome shotgun (WGS) entry which is preliminary data.</text>
</comment>
<dbReference type="InterPro" id="IPR005471">
    <property type="entry name" value="Tscrpt_reg_IclR_N"/>
</dbReference>
<dbReference type="InterPro" id="IPR036390">
    <property type="entry name" value="WH_DNA-bd_sf"/>
</dbReference>